<dbReference type="Proteomes" id="UP001401887">
    <property type="component" value="Unassembled WGS sequence"/>
</dbReference>
<organism evidence="1 2">
    <name type="scientific">Deinococcus carri</name>
    <dbReference type="NCBI Taxonomy" id="1211323"/>
    <lineage>
        <taxon>Bacteria</taxon>
        <taxon>Thermotogati</taxon>
        <taxon>Deinococcota</taxon>
        <taxon>Deinococci</taxon>
        <taxon>Deinococcales</taxon>
        <taxon>Deinococcaceae</taxon>
        <taxon>Deinococcus</taxon>
    </lineage>
</organism>
<evidence type="ECO:0000313" key="1">
    <source>
        <dbReference type="EMBL" id="GAA5512570.1"/>
    </source>
</evidence>
<evidence type="ECO:0000313" key="2">
    <source>
        <dbReference type="Proteomes" id="UP001401887"/>
    </source>
</evidence>
<name>A0ABP9W7V7_9DEIO</name>
<reference evidence="1 2" key="1">
    <citation type="submission" date="2024-02" db="EMBL/GenBank/DDBJ databases">
        <title>Deinococcus carri NBRC 110142.</title>
        <authorList>
            <person name="Ichikawa N."/>
            <person name="Katano-Makiyama Y."/>
            <person name="Hidaka K."/>
        </authorList>
    </citation>
    <scope>NUCLEOTIDE SEQUENCE [LARGE SCALE GENOMIC DNA]</scope>
    <source>
        <strain evidence="1 2">NBRC 110142</strain>
    </source>
</reference>
<comment type="caution">
    <text evidence="1">The sequence shown here is derived from an EMBL/GenBank/DDBJ whole genome shotgun (WGS) entry which is preliminary data.</text>
</comment>
<dbReference type="EMBL" id="BAABRP010000003">
    <property type="protein sequence ID" value="GAA5512570.1"/>
    <property type="molecule type" value="Genomic_DNA"/>
</dbReference>
<keyword evidence="2" id="KW-1185">Reference proteome</keyword>
<proteinExistence type="predicted"/>
<sequence>MTLGMLRLIEEGYATYRKEGHTVELWPTTLAFDMIRRYYHSYQKPSQPDREAAECYRTMQGAFEDEEHEWLLRAWELFLASYYGHDRTLTFDSDH</sequence>
<gene>
    <name evidence="1" type="ORF">Dcar01_01286</name>
</gene>
<accession>A0ABP9W7V7</accession>
<protein>
    <submittedName>
        <fullName evidence="1">Uncharacterized protein</fullName>
    </submittedName>
</protein>